<reference evidence="2 3" key="1">
    <citation type="submission" date="2019-02" db="EMBL/GenBank/DDBJ databases">
        <title>Genomic Encyclopedia of Archaeal and Bacterial Type Strains, Phase II (KMG-II): from individual species to whole genera.</title>
        <authorList>
            <person name="Goeker M."/>
        </authorList>
    </citation>
    <scope>NUCLEOTIDE SEQUENCE [LARGE SCALE GENOMIC DNA]</scope>
    <source>
        <strain evidence="2 3">DSM 18101</strain>
    </source>
</reference>
<keyword evidence="3" id="KW-1185">Reference proteome</keyword>
<proteinExistence type="predicted"/>
<organism evidence="2 3">
    <name type="scientific">Edaphobacter modestus</name>
    <dbReference type="NCBI Taxonomy" id="388466"/>
    <lineage>
        <taxon>Bacteria</taxon>
        <taxon>Pseudomonadati</taxon>
        <taxon>Acidobacteriota</taxon>
        <taxon>Terriglobia</taxon>
        <taxon>Terriglobales</taxon>
        <taxon>Acidobacteriaceae</taxon>
        <taxon>Edaphobacter</taxon>
    </lineage>
</organism>
<sequence>MRFCLPAGHVLRVVLLTSFLPPMAAAQSLVAPDTPAPQPSLPDILLRLQENMWDYLSSVPNFFCDERVVSTMKQPDTRETKTTSESVFRLVRSKTIGEAPSFSETREVRTVNRHAAKGDEIHGPAIFSGAFSTASGVVSLEMARCFNYILEPMGQLNKAPAIVIDYTINPDVLHDNSCPGPEKQSGRAWIDPTSFRPLRVEMVIPNHIDNNGRPTLWTWAVDYAPVVFDSKQFWMPRTITSNAVSNDAFAEWSFTASYSNYHKLTVSSHIITDIDDKK</sequence>
<feature type="chain" id="PRO_5020426600" evidence="1">
    <location>
        <begin position="27"/>
        <end position="278"/>
    </location>
</feature>
<protein>
    <submittedName>
        <fullName evidence="2">Uncharacterized protein</fullName>
    </submittedName>
</protein>
<feature type="signal peptide" evidence="1">
    <location>
        <begin position="1"/>
        <end position="26"/>
    </location>
</feature>
<gene>
    <name evidence="2" type="ORF">BDD14_3159</name>
</gene>
<name>A0A4Q7YWX9_9BACT</name>
<evidence type="ECO:0000313" key="3">
    <source>
        <dbReference type="Proteomes" id="UP000292958"/>
    </source>
</evidence>
<keyword evidence="1" id="KW-0732">Signal</keyword>
<evidence type="ECO:0000256" key="1">
    <source>
        <dbReference type="SAM" id="SignalP"/>
    </source>
</evidence>
<evidence type="ECO:0000313" key="2">
    <source>
        <dbReference type="EMBL" id="RZU41633.1"/>
    </source>
</evidence>
<dbReference type="OrthoDB" id="116112at2"/>
<dbReference type="AlphaFoldDB" id="A0A4Q7YWX9"/>
<dbReference type="Proteomes" id="UP000292958">
    <property type="component" value="Unassembled WGS sequence"/>
</dbReference>
<comment type="caution">
    <text evidence="2">The sequence shown here is derived from an EMBL/GenBank/DDBJ whole genome shotgun (WGS) entry which is preliminary data.</text>
</comment>
<dbReference type="EMBL" id="SHKW01000001">
    <property type="protein sequence ID" value="RZU41633.1"/>
    <property type="molecule type" value="Genomic_DNA"/>
</dbReference>
<accession>A0A4Q7YWX9</accession>
<dbReference type="RefSeq" id="WP_130419519.1">
    <property type="nucleotide sequence ID" value="NZ_SHKW01000001.1"/>
</dbReference>